<feature type="signal peptide" evidence="1">
    <location>
        <begin position="1"/>
        <end position="22"/>
    </location>
</feature>
<evidence type="ECO:0000313" key="2">
    <source>
        <dbReference type="EMBL" id="AFZ22994.1"/>
    </source>
</evidence>
<proteinExistence type="predicted"/>
<dbReference type="EMBL" id="CP003642">
    <property type="protein sequence ID" value="AFZ22994.1"/>
    <property type="molecule type" value="Genomic_DNA"/>
</dbReference>
<keyword evidence="3" id="KW-1185">Reference proteome</keyword>
<name>K9WT67_9NOST</name>
<dbReference type="eggNOG" id="COG1520">
    <property type="taxonomic scope" value="Bacteria"/>
</dbReference>
<dbReference type="HOGENOM" id="CLU_616385_0_0_3"/>
<dbReference type="STRING" id="56107.Cylst_0665"/>
<evidence type="ECO:0000313" key="3">
    <source>
        <dbReference type="Proteomes" id="UP000010475"/>
    </source>
</evidence>
<protein>
    <submittedName>
        <fullName evidence="2">Uncharacterized protein</fullName>
    </submittedName>
</protein>
<evidence type="ECO:0000256" key="1">
    <source>
        <dbReference type="SAM" id="SignalP"/>
    </source>
</evidence>
<dbReference type="Proteomes" id="UP000010475">
    <property type="component" value="Chromosome"/>
</dbReference>
<organism evidence="2 3">
    <name type="scientific">Cylindrospermum stagnale PCC 7417</name>
    <dbReference type="NCBI Taxonomy" id="56107"/>
    <lineage>
        <taxon>Bacteria</taxon>
        <taxon>Bacillati</taxon>
        <taxon>Cyanobacteriota</taxon>
        <taxon>Cyanophyceae</taxon>
        <taxon>Nostocales</taxon>
        <taxon>Nostocaceae</taxon>
        <taxon>Cylindrospermum</taxon>
    </lineage>
</organism>
<dbReference type="AlphaFoldDB" id="K9WT67"/>
<keyword evidence="1" id="KW-0732">Signal</keyword>
<dbReference type="KEGG" id="csg:Cylst_0665"/>
<gene>
    <name evidence="2" type="ORF">Cylst_0665</name>
</gene>
<accession>K9WT67</accession>
<sequence>MRILLCFVIALLVALSGYSSNAVLSQETPSNSVGGVNVSISSMSVVADLPWSTPDIQPRIFTFQTSNKFEPEFSTQIPPDLIQGVNGKLWLVLTKGKVATQEGNSWRLLNTDAARVDKLITIAPLTNGSVILLGLDSNEKENILAAVDSSGALLWRRTGTYDSNKLDLSLLRGYFNDLIVDTDGAVYLPGTRIRGAFARIDPVSGATPQVLDIGEYHINDDGIFIYKGELFRVLYDNGVFYWIRRPIVGGSDNKMRTSEKIQDLVAYPLGVLPDGGALLSKDPGSLTWMSPTGEATRQNRLLAGIVRHGKEVFAAIPGDDQMTVVHSTGDHTEREFIGKLPEHARLIRADDSGYDFLLGYDIFDDASNPPYLGQISRPVDRLIHVDRKTKEHRVTKLSTDVDRRLSIEGKVSYDRPVIVDSNTLLLVGTDPKGAFVVRISFSDK</sequence>
<reference evidence="2 3" key="1">
    <citation type="submission" date="2012-06" db="EMBL/GenBank/DDBJ databases">
        <title>Finished chromosome of genome of Cylindrospermum stagnale PCC 7417.</title>
        <authorList>
            <consortium name="US DOE Joint Genome Institute"/>
            <person name="Gugger M."/>
            <person name="Coursin T."/>
            <person name="Rippka R."/>
            <person name="Tandeau De Marsac N."/>
            <person name="Huntemann M."/>
            <person name="Wei C.-L."/>
            <person name="Han J."/>
            <person name="Detter J.C."/>
            <person name="Han C."/>
            <person name="Tapia R."/>
            <person name="Chen A."/>
            <person name="Kyrpides N."/>
            <person name="Mavromatis K."/>
            <person name="Markowitz V."/>
            <person name="Szeto E."/>
            <person name="Ivanova N."/>
            <person name="Pagani I."/>
            <person name="Pati A."/>
            <person name="Goodwin L."/>
            <person name="Nordberg H.P."/>
            <person name="Cantor M.N."/>
            <person name="Hua S.X."/>
            <person name="Woyke T."/>
            <person name="Kerfeld C.A."/>
        </authorList>
    </citation>
    <scope>NUCLEOTIDE SEQUENCE [LARGE SCALE GENOMIC DNA]</scope>
    <source>
        <strain evidence="2 3">PCC 7417</strain>
    </source>
</reference>
<feature type="chain" id="PRO_5003937473" evidence="1">
    <location>
        <begin position="23"/>
        <end position="444"/>
    </location>
</feature>